<accession>A0A2A6BXD1</accession>
<sequence>DATQRPRTSRSIPQTAVPPAAPSFAFARAVRDAPPDSLSLRSPPALSPSLTDERARGLERVRAAATATHARTPLFPDRPTLSRGGPGRRFYAL</sequence>
<keyword evidence="3" id="KW-1185">Reference proteome</keyword>
<feature type="region of interest" description="Disordered" evidence="1">
    <location>
        <begin position="1"/>
        <end position="20"/>
    </location>
</feature>
<feature type="compositionally biased region" description="Low complexity" evidence="1">
    <location>
        <begin position="35"/>
        <end position="50"/>
    </location>
</feature>
<reference evidence="3" key="1">
    <citation type="journal article" date="2008" name="Nat. Genet.">
        <title>The Pristionchus pacificus genome provides a unique perspective on nematode lifestyle and parasitism.</title>
        <authorList>
            <person name="Dieterich C."/>
            <person name="Clifton S.W."/>
            <person name="Schuster L.N."/>
            <person name="Chinwalla A."/>
            <person name="Delehaunty K."/>
            <person name="Dinkelacker I."/>
            <person name="Fulton L."/>
            <person name="Fulton R."/>
            <person name="Godfrey J."/>
            <person name="Minx P."/>
            <person name="Mitreva M."/>
            <person name="Roeseler W."/>
            <person name="Tian H."/>
            <person name="Witte H."/>
            <person name="Yang S.P."/>
            <person name="Wilson R.K."/>
            <person name="Sommer R.J."/>
        </authorList>
    </citation>
    <scope>NUCLEOTIDE SEQUENCE [LARGE SCALE GENOMIC DNA]</scope>
    <source>
        <strain evidence="3">PS312</strain>
    </source>
</reference>
<dbReference type="Proteomes" id="UP000005239">
    <property type="component" value="Unassembled WGS sequence"/>
</dbReference>
<feature type="region of interest" description="Disordered" evidence="1">
    <location>
        <begin position="32"/>
        <end position="93"/>
    </location>
</feature>
<proteinExistence type="predicted"/>
<feature type="compositionally biased region" description="Basic and acidic residues" evidence="1">
    <location>
        <begin position="51"/>
        <end position="62"/>
    </location>
</feature>
<feature type="compositionally biased region" description="Low complexity" evidence="1">
    <location>
        <begin position="63"/>
        <end position="72"/>
    </location>
</feature>
<gene>
    <name evidence="2" type="primary">WBGene00280895</name>
</gene>
<accession>A0A8R1Z4F9</accession>
<evidence type="ECO:0000313" key="2">
    <source>
        <dbReference type="EnsemblMetazoa" id="PPA42526.1"/>
    </source>
</evidence>
<dbReference type="AlphaFoldDB" id="A0A2A6BXD1"/>
<evidence type="ECO:0000256" key="1">
    <source>
        <dbReference type="SAM" id="MobiDB-lite"/>
    </source>
</evidence>
<organism evidence="2 3">
    <name type="scientific">Pristionchus pacificus</name>
    <name type="common">Parasitic nematode worm</name>
    <dbReference type="NCBI Taxonomy" id="54126"/>
    <lineage>
        <taxon>Eukaryota</taxon>
        <taxon>Metazoa</taxon>
        <taxon>Ecdysozoa</taxon>
        <taxon>Nematoda</taxon>
        <taxon>Chromadorea</taxon>
        <taxon>Rhabditida</taxon>
        <taxon>Rhabditina</taxon>
        <taxon>Diplogasteromorpha</taxon>
        <taxon>Diplogasteroidea</taxon>
        <taxon>Neodiplogasteridae</taxon>
        <taxon>Pristionchus</taxon>
    </lineage>
</organism>
<protein>
    <submittedName>
        <fullName evidence="2">Uncharacterized protein</fullName>
    </submittedName>
</protein>
<reference evidence="2" key="2">
    <citation type="submission" date="2022-06" db="UniProtKB">
        <authorList>
            <consortium name="EnsemblMetazoa"/>
        </authorList>
    </citation>
    <scope>IDENTIFICATION</scope>
    <source>
        <strain evidence="2">PS312</strain>
    </source>
</reference>
<feature type="compositionally biased region" description="Polar residues" evidence="1">
    <location>
        <begin position="1"/>
        <end position="14"/>
    </location>
</feature>
<name>A0A2A6BXD1_PRIPA</name>
<evidence type="ECO:0000313" key="3">
    <source>
        <dbReference type="Proteomes" id="UP000005239"/>
    </source>
</evidence>
<dbReference type="EnsemblMetazoa" id="PPA42526.1">
    <property type="protein sequence ID" value="PPA42526.1"/>
    <property type="gene ID" value="WBGene00280895"/>
</dbReference>